<evidence type="ECO:0000313" key="1">
    <source>
        <dbReference type="EMBL" id="MCD5313290.1"/>
    </source>
</evidence>
<organism evidence="1 2">
    <name type="scientific">Kineosporia babensis</name>
    <dbReference type="NCBI Taxonomy" id="499548"/>
    <lineage>
        <taxon>Bacteria</taxon>
        <taxon>Bacillati</taxon>
        <taxon>Actinomycetota</taxon>
        <taxon>Actinomycetes</taxon>
        <taxon>Kineosporiales</taxon>
        <taxon>Kineosporiaceae</taxon>
        <taxon>Kineosporia</taxon>
    </lineage>
</organism>
<accession>A0A9X1NG39</accession>
<dbReference type="RefSeq" id="WP_231444344.1">
    <property type="nucleotide sequence ID" value="NZ_JAJOMB010000011.1"/>
</dbReference>
<gene>
    <name evidence="1" type="ORF">LR394_20490</name>
</gene>
<dbReference type="EMBL" id="JAJOMB010000011">
    <property type="protein sequence ID" value="MCD5313290.1"/>
    <property type="molecule type" value="Genomic_DNA"/>
</dbReference>
<dbReference type="Proteomes" id="UP001138997">
    <property type="component" value="Unassembled WGS sequence"/>
</dbReference>
<name>A0A9X1NG39_9ACTN</name>
<reference evidence="1" key="1">
    <citation type="submission" date="2021-11" db="EMBL/GenBank/DDBJ databases">
        <title>Streptomyces corallinus and Kineosporia corallina sp. nov., two new coral-derived marine actinobacteria.</title>
        <authorList>
            <person name="Buangrab K."/>
            <person name="Sutthacheep M."/>
            <person name="Yeemin T."/>
            <person name="Harunari E."/>
            <person name="Igarashi Y."/>
            <person name="Sripreechasak P."/>
            <person name="Kanchanasin P."/>
            <person name="Tanasupawat S."/>
            <person name="Phongsopitanun W."/>
        </authorList>
    </citation>
    <scope>NUCLEOTIDE SEQUENCE</scope>
    <source>
        <strain evidence="1">JCM 31032</strain>
    </source>
</reference>
<comment type="caution">
    <text evidence="1">The sequence shown here is derived from an EMBL/GenBank/DDBJ whole genome shotgun (WGS) entry which is preliminary data.</text>
</comment>
<evidence type="ECO:0000313" key="2">
    <source>
        <dbReference type="Proteomes" id="UP001138997"/>
    </source>
</evidence>
<sequence length="117" mass="12686">MSSPSAPITAPMAVAASVRVGRHVAVDPRDAVAEGLGRPRLDQMVEPGSARRWGPSDFEAGDLVRCFDGWREVLLVGPVGLTVRLRRPRDGADWDVPVQYGRITGRRRQGVEITDAA</sequence>
<protein>
    <submittedName>
        <fullName evidence="1">Uncharacterized protein</fullName>
    </submittedName>
</protein>
<dbReference type="AlphaFoldDB" id="A0A9X1NG39"/>
<keyword evidence="2" id="KW-1185">Reference proteome</keyword>
<proteinExistence type="predicted"/>